<dbReference type="SUPFAM" id="SSF75011">
    <property type="entry name" value="3-carboxy-cis,cis-mucoante lactonizing enzyme"/>
    <property type="match status" value="1"/>
</dbReference>
<dbReference type="InterPro" id="IPR017451">
    <property type="entry name" value="F-box-assoc_interact_dom"/>
</dbReference>
<reference evidence="2" key="1">
    <citation type="journal article" date="2017" name="Nature">
        <title>The sunflower genome provides insights into oil metabolism, flowering and Asterid evolution.</title>
        <authorList>
            <person name="Badouin H."/>
            <person name="Gouzy J."/>
            <person name="Grassa C.J."/>
            <person name="Murat F."/>
            <person name="Staton S.E."/>
            <person name="Cottret L."/>
            <person name="Lelandais-Briere C."/>
            <person name="Owens G.L."/>
            <person name="Carrere S."/>
            <person name="Mayjonade B."/>
            <person name="Legrand L."/>
            <person name="Gill N."/>
            <person name="Kane N.C."/>
            <person name="Bowers J.E."/>
            <person name="Hubner S."/>
            <person name="Bellec A."/>
            <person name="Berard A."/>
            <person name="Berges H."/>
            <person name="Blanchet N."/>
            <person name="Boniface M.C."/>
            <person name="Brunel D."/>
            <person name="Catrice O."/>
            <person name="Chaidir N."/>
            <person name="Claudel C."/>
            <person name="Donnadieu C."/>
            <person name="Faraut T."/>
            <person name="Fievet G."/>
            <person name="Helmstetter N."/>
            <person name="King M."/>
            <person name="Knapp S.J."/>
            <person name="Lai Z."/>
            <person name="Le Paslier M.C."/>
            <person name="Lippi Y."/>
            <person name="Lorenzon L."/>
            <person name="Mandel J.R."/>
            <person name="Marage G."/>
            <person name="Marchand G."/>
            <person name="Marquand E."/>
            <person name="Bret-Mestries E."/>
            <person name="Morien E."/>
            <person name="Nambeesan S."/>
            <person name="Nguyen T."/>
            <person name="Pegot-Espagnet P."/>
            <person name="Pouilly N."/>
            <person name="Raftis F."/>
            <person name="Sallet E."/>
            <person name="Schiex T."/>
            <person name="Thomas J."/>
            <person name="Vandecasteele C."/>
            <person name="Vares D."/>
            <person name="Vear F."/>
            <person name="Vautrin S."/>
            <person name="Crespi M."/>
            <person name="Mangin B."/>
            <person name="Burke J.M."/>
            <person name="Salse J."/>
            <person name="Munos S."/>
            <person name="Vincourt P."/>
            <person name="Rieseberg L.H."/>
            <person name="Langlade N.B."/>
        </authorList>
    </citation>
    <scope>NUCLEOTIDE SEQUENCE</scope>
    <source>
        <tissue evidence="2">Leaves</tissue>
    </source>
</reference>
<dbReference type="PANTHER" id="PTHR31672">
    <property type="entry name" value="BNACNNG10540D PROTEIN"/>
    <property type="match status" value="1"/>
</dbReference>
<dbReference type="AlphaFoldDB" id="A0A9K3I8V1"/>
<dbReference type="NCBIfam" id="TIGR01640">
    <property type="entry name" value="F_box_assoc_1"/>
    <property type="match status" value="1"/>
</dbReference>
<dbReference type="Proteomes" id="UP000215914">
    <property type="component" value="Unassembled WGS sequence"/>
</dbReference>
<gene>
    <name evidence="2" type="ORF">HanXRQr2_Chr09g0404911</name>
</gene>
<sequence length="355" mass="40397">MADLPDLPFLVVLYVILPRLPPKVVTQCKVVCKQWLSFLSSPEFLRLHCYFMRTSVDQKIITAGPRSCIVRSLDRESPNFNLPTNVHIPFNCQSYNLLFISSLDGMLCVCLKKTCELAVWNPLTRVYRKLSNSNGQGFYDLEYDSLGICIDSSYDYIIVHIKRIQSILTIWIYSMRQNSWSTIRCLEDTVYLGHTSTWSPGTLCGNSLYFTVCQGCRSGNETLLRFDVDSRMFSVIGFPNVCGQRVLGNLVNIRDELHLILHSGFYNLHVELWKLQTETWMKVFVYPHAVHKPVSLVSSIKYVNATGNCIEVDLMSGAVGQIDLSMNEITGFSNLPLYESLSTVIYHETIVSPDL</sequence>
<dbReference type="Gramene" id="mRNA:HanXRQr2_Chr09g0404911">
    <property type="protein sequence ID" value="CDS:HanXRQr2_Chr09g0404911.1"/>
    <property type="gene ID" value="HanXRQr2_Chr09g0404911"/>
</dbReference>
<name>A0A9K3I8V1_HELAN</name>
<dbReference type="SUPFAM" id="SSF81383">
    <property type="entry name" value="F-box domain"/>
    <property type="match status" value="1"/>
</dbReference>
<evidence type="ECO:0000259" key="1">
    <source>
        <dbReference type="Pfam" id="PF07734"/>
    </source>
</evidence>
<evidence type="ECO:0000313" key="2">
    <source>
        <dbReference type="EMBL" id="KAF5792342.1"/>
    </source>
</evidence>
<dbReference type="Gene3D" id="1.20.1280.50">
    <property type="match status" value="1"/>
</dbReference>
<keyword evidence="3" id="KW-1185">Reference proteome</keyword>
<dbReference type="PANTHER" id="PTHR31672:SF13">
    <property type="entry name" value="F-BOX PROTEIN CPR30-LIKE"/>
    <property type="match status" value="1"/>
</dbReference>
<dbReference type="EMBL" id="MNCJ02000324">
    <property type="protein sequence ID" value="KAF5792342.1"/>
    <property type="molecule type" value="Genomic_DNA"/>
</dbReference>
<dbReference type="InterPro" id="IPR036047">
    <property type="entry name" value="F-box-like_dom_sf"/>
</dbReference>
<reference evidence="2" key="2">
    <citation type="submission" date="2020-06" db="EMBL/GenBank/DDBJ databases">
        <title>Helianthus annuus Genome sequencing and assembly Release 2.</title>
        <authorList>
            <person name="Gouzy J."/>
            <person name="Langlade N."/>
            <person name="Munos S."/>
        </authorList>
    </citation>
    <scope>NUCLEOTIDE SEQUENCE</scope>
    <source>
        <tissue evidence="2">Leaves</tissue>
    </source>
</reference>
<dbReference type="InterPro" id="IPR006527">
    <property type="entry name" value="F-box-assoc_dom_typ1"/>
</dbReference>
<dbReference type="Pfam" id="PF07734">
    <property type="entry name" value="FBA_1"/>
    <property type="match status" value="1"/>
</dbReference>
<protein>
    <submittedName>
        <fullName evidence="2">F-box associated interaction domain, F-box-like domain superfamily</fullName>
    </submittedName>
</protein>
<feature type="domain" description="F-box associated beta-propeller type 1" evidence="1">
    <location>
        <begin position="78"/>
        <end position="285"/>
    </location>
</feature>
<accession>A0A9K3I8V1</accession>
<evidence type="ECO:0000313" key="3">
    <source>
        <dbReference type="Proteomes" id="UP000215914"/>
    </source>
</evidence>
<organism evidence="2 3">
    <name type="scientific">Helianthus annuus</name>
    <name type="common">Common sunflower</name>
    <dbReference type="NCBI Taxonomy" id="4232"/>
    <lineage>
        <taxon>Eukaryota</taxon>
        <taxon>Viridiplantae</taxon>
        <taxon>Streptophyta</taxon>
        <taxon>Embryophyta</taxon>
        <taxon>Tracheophyta</taxon>
        <taxon>Spermatophyta</taxon>
        <taxon>Magnoliopsida</taxon>
        <taxon>eudicotyledons</taxon>
        <taxon>Gunneridae</taxon>
        <taxon>Pentapetalae</taxon>
        <taxon>asterids</taxon>
        <taxon>campanulids</taxon>
        <taxon>Asterales</taxon>
        <taxon>Asteraceae</taxon>
        <taxon>Asteroideae</taxon>
        <taxon>Heliantheae alliance</taxon>
        <taxon>Heliantheae</taxon>
        <taxon>Helianthus</taxon>
    </lineage>
</organism>
<comment type="caution">
    <text evidence="2">The sequence shown here is derived from an EMBL/GenBank/DDBJ whole genome shotgun (WGS) entry which is preliminary data.</text>
</comment>
<dbReference type="InterPro" id="IPR050796">
    <property type="entry name" value="SCF_F-box_component"/>
</dbReference>
<proteinExistence type="predicted"/>